<protein>
    <submittedName>
        <fullName evidence="1">33299_t:CDS:1</fullName>
    </submittedName>
</protein>
<evidence type="ECO:0000313" key="1">
    <source>
        <dbReference type="EMBL" id="CAG8545217.1"/>
    </source>
</evidence>
<feature type="non-terminal residue" evidence="1">
    <location>
        <position position="1"/>
    </location>
</feature>
<evidence type="ECO:0000313" key="2">
    <source>
        <dbReference type="Proteomes" id="UP000789901"/>
    </source>
</evidence>
<dbReference type="PANTHER" id="PTHR33604">
    <property type="entry name" value="OSJNBA0004B13.7 PROTEIN"/>
    <property type="match status" value="1"/>
</dbReference>
<organism evidence="1 2">
    <name type="scientific">Gigaspora margarita</name>
    <dbReference type="NCBI Taxonomy" id="4874"/>
    <lineage>
        <taxon>Eukaryota</taxon>
        <taxon>Fungi</taxon>
        <taxon>Fungi incertae sedis</taxon>
        <taxon>Mucoromycota</taxon>
        <taxon>Glomeromycotina</taxon>
        <taxon>Glomeromycetes</taxon>
        <taxon>Diversisporales</taxon>
        <taxon>Gigasporaceae</taxon>
        <taxon>Gigaspora</taxon>
    </lineage>
</organism>
<proteinExistence type="predicted"/>
<gene>
    <name evidence="1" type="ORF">GMARGA_LOCUS4283</name>
</gene>
<dbReference type="PANTHER" id="PTHR33604:SF3">
    <property type="entry name" value="OSJNBA0004B13.7 PROTEIN"/>
    <property type="match status" value="1"/>
</dbReference>
<name>A0ABN7U9U2_GIGMA</name>
<dbReference type="Proteomes" id="UP000789901">
    <property type="component" value="Unassembled WGS sequence"/>
</dbReference>
<sequence>ENVYTHVIITGKNRGMSGTRLIRNKSCARPNVLIYINDPEIAASQSNNHITKIATPIEHTKHLMWLTDLSFESLKNWNTPKIHLQIITQNRPESLTHLIKSLNSSIYIGDDVSLTINMDRGADPVTLKFSQTMDFWSKKWLCNLLTAVVESYYPADDVELSLFITYGQNMPLPFNPTLNLRGPYLSQAPCI</sequence>
<reference evidence="1 2" key="1">
    <citation type="submission" date="2021-06" db="EMBL/GenBank/DDBJ databases">
        <authorList>
            <person name="Kallberg Y."/>
            <person name="Tangrot J."/>
            <person name="Rosling A."/>
        </authorList>
    </citation>
    <scope>NUCLEOTIDE SEQUENCE [LARGE SCALE GENOMIC DNA]</scope>
    <source>
        <strain evidence="1 2">120-4 pot B 10/14</strain>
    </source>
</reference>
<keyword evidence="2" id="KW-1185">Reference proteome</keyword>
<accession>A0ABN7U9U2</accession>
<dbReference type="EMBL" id="CAJVQB010001665">
    <property type="protein sequence ID" value="CAG8545217.1"/>
    <property type="molecule type" value="Genomic_DNA"/>
</dbReference>
<comment type="caution">
    <text evidence="1">The sequence shown here is derived from an EMBL/GenBank/DDBJ whole genome shotgun (WGS) entry which is preliminary data.</text>
</comment>